<evidence type="ECO:0000313" key="3">
    <source>
        <dbReference type="Proteomes" id="UP000054683"/>
    </source>
</evidence>
<sequence length="30" mass="3183">MKSSLLVAIVWGFGDMFVLIALLAVTCGAR</sequence>
<protein>
    <submittedName>
        <fullName evidence="2">Uncharacterized protein</fullName>
    </submittedName>
</protein>
<proteinExistence type="predicted"/>
<keyword evidence="1" id="KW-0812">Transmembrane</keyword>
<accession>A0A158GK55</accession>
<feature type="transmembrane region" description="Helical" evidence="1">
    <location>
        <begin position="6"/>
        <end position="29"/>
    </location>
</feature>
<name>A0A158GK55_9BURK</name>
<organism evidence="2 3">
    <name type="scientific">Caballeronia udeis</name>
    <dbReference type="NCBI Taxonomy" id="1232866"/>
    <lineage>
        <taxon>Bacteria</taxon>
        <taxon>Pseudomonadati</taxon>
        <taxon>Pseudomonadota</taxon>
        <taxon>Betaproteobacteria</taxon>
        <taxon>Burkholderiales</taxon>
        <taxon>Burkholderiaceae</taxon>
        <taxon>Caballeronia</taxon>
    </lineage>
</organism>
<dbReference type="AlphaFoldDB" id="A0A158GK55"/>
<keyword evidence="1" id="KW-0472">Membrane</keyword>
<reference evidence="2 3" key="1">
    <citation type="submission" date="2016-01" db="EMBL/GenBank/DDBJ databases">
        <authorList>
            <person name="Oliw E.H."/>
        </authorList>
    </citation>
    <scope>NUCLEOTIDE SEQUENCE [LARGE SCALE GENOMIC DNA]</scope>
    <source>
        <strain evidence="2">LMG 27134</strain>
    </source>
</reference>
<evidence type="ECO:0000313" key="2">
    <source>
        <dbReference type="EMBL" id="SAL32323.1"/>
    </source>
</evidence>
<dbReference type="EMBL" id="FCOK02000015">
    <property type="protein sequence ID" value="SAL32323.1"/>
    <property type="molecule type" value="Genomic_DNA"/>
</dbReference>
<gene>
    <name evidence="2" type="ORF">AWB69_02804</name>
</gene>
<dbReference type="Proteomes" id="UP000054683">
    <property type="component" value="Unassembled WGS sequence"/>
</dbReference>
<keyword evidence="1" id="KW-1133">Transmembrane helix</keyword>
<evidence type="ECO:0000256" key="1">
    <source>
        <dbReference type="SAM" id="Phobius"/>
    </source>
</evidence>